<dbReference type="Proteomes" id="UP000314294">
    <property type="component" value="Unassembled WGS sequence"/>
</dbReference>
<evidence type="ECO:0000313" key="3">
    <source>
        <dbReference type="Proteomes" id="UP000314294"/>
    </source>
</evidence>
<proteinExistence type="predicted"/>
<reference evidence="2 3" key="1">
    <citation type="submission" date="2019-03" db="EMBL/GenBank/DDBJ databases">
        <title>First draft genome of Liparis tanakae, snailfish: a comprehensive survey of snailfish specific genes.</title>
        <authorList>
            <person name="Kim W."/>
            <person name="Song I."/>
            <person name="Jeong J.-H."/>
            <person name="Kim D."/>
            <person name="Kim S."/>
            <person name="Ryu S."/>
            <person name="Song J.Y."/>
            <person name="Lee S.K."/>
        </authorList>
    </citation>
    <scope>NUCLEOTIDE SEQUENCE [LARGE SCALE GENOMIC DNA]</scope>
    <source>
        <tissue evidence="2">Muscle</tissue>
    </source>
</reference>
<dbReference type="AlphaFoldDB" id="A0A4Z2IVS0"/>
<accession>A0A4Z2IVS0</accession>
<evidence type="ECO:0000313" key="2">
    <source>
        <dbReference type="EMBL" id="TNN82050.1"/>
    </source>
</evidence>
<organism evidence="2 3">
    <name type="scientific">Liparis tanakae</name>
    <name type="common">Tanaka's snailfish</name>
    <dbReference type="NCBI Taxonomy" id="230148"/>
    <lineage>
        <taxon>Eukaryota</taxon>
        <taxon>Metazoa</taxon>
        <taxon>Chordata</taxon>
        <taxon>Craniata</taxon>
        <taxon>Vertebrata</taxon>
        <taxon>Euteleostomi</taxon>
        <taxon>Actinopterygii</taxon>
        <taxon>Neopterygii</taxon>
        <taxon>Teleostei</taxon>
        <taxon>Neoteleostei</taxon>
        <taxon>Acanthomorphata</taxon>
        <taxon>Eupercaria</taxon>
        <taxon>Perciformes</taxon>
        <taxon>Cottioidei</taxon>
        <taxon>Cottales</taxon>
        <taxon>Liparidae</taxon>
        <taxon>Liparis</taxon>
    </lineage>
</organism>
<dbReference type="EMBL" id="SRLO01000042">
    <property type="protein sequence ID" value="TNN82050.1"/>
    <property type="molecule type" value="Genomic_DNA"/>
</dbReference>
<gene>
    <name evidence="2" type="ORF">EYF80_007696</name>
</gene>
<feature type="compositionally biased region" description="Basic and acidic residues" evidence="1">
    <location>
        <begin position="83"/>
        <end position="96"/>
    </location>
</feature>
<keyword evidence="3" id="KW-1185">Reference proteome</keyword>
<comment type="caution">
    <text evidence="2">The sequence shown here is derived from an EMBL/GenBank/DDBJ whole genome shotgun (WGS) entry which is preliminary data.</text>
</comment>
<feature type="region of interest" description="Disordered" evidence="1">
    <location>
        <begin position="60"/>
        <end position="107"/>
    </location>
</feature>
<name>A0A4Z2IVS0_9TELE</name>
<sequence length="158" mass="18279">MPAVKRKRSDKQRRGPRRRPSRQPLGLAFCRRDVHTRRLSPRSLDNLKCGSVEFQTLATPRHHGQHLPVSGKMANPFQPNAGQHDDDKVSRERIESNGEYESDDREGSINYNKEERCRRLELQWRWGLLDTAVSAIIGDAKFCDTSKVLQKDSLEITW</sequence>
<evidence type="ECO:0000256" key="1">
    <source>
        <dbReference type="SAM" id="MobiDB-lite"/>
    </source>
</evidence>
<protein>
    <submittedName>
        <fullName evidence="2">Uncharacterized protein</fullName>
    </submittedName>
</protein>
<feature type="region of interest" description="Disordered" evidence="1">
    <location>
        <begin position="1"/>
        <end position="29"/>
    </location>
</feature>
<feature type="compositionally biased region" description="Basic residues" evidence="1">
    <location>
        <begin position="1"/>
        <end position="21"/>
    </location>
</feature>